<dbReference type="Pfam" id="PF03070">
    <property type="entry name" value="TENA_THI-4"/>
    <property type="match status" value="1"/>
</dbReference>
<dbReference type="InterPro" id="IPR016084">
    <property type="entry name" value="Haem_Oase-like_multi-hlx"/>
</dbReference>
<evidence type="ECO:0000259" key="1">
    <source>
        <dbReference type="Pfam" id="PF03070"/>
    </source>
</evidence>
<dbReference type="Proteomes" id="UP000823934">
    <property type="component" value="Unassembled WGS sequence"/>
</dbReference>
<dbReference type="CDD" id="cd19365">
    <property type="entry name" value="TenA_C-like"/>
    <property type="match status" value="1"/>
</dbReference>
<accession>A0A9D1Q755</accession>
<dbReference type="Gene3D" id="1.20.910.10">
    <property type="entry name" value="Heme oxygenase-like"/>
    <property type="match status" value="1"/>
</dbReference>
<organism evidence="2 3">
    <name type="scientific">Candidatus Ignatzschineria merdigallinarum</name>
    <dbReference type="NCBI Taxonomy" id="2838621"/>
    <lineage>
        <taxon>Bacteria</taxon>
        <taxon>Pseudomonadati</taxon>
        <taxon>Pseudomonadota</taxon>
        <taxon>Gammaproteobacteria</taxon>
        <taxon>Cardiobacteriales</taxon>
        <taxon>Ignatzschineriaceae</taxon>
        <taxon>Ignatzschineria</taxon>
    </lineage>
</organism>
<dbReference type="AlphaFoldDB" id="A0A9D1Q755"/>
<proteinExistence type="predicted"/>
<evidence type="ECO:0000313" key="2">
    <source>
        <dbReference type="EMBL" id="HIW07329.1"/>
    </source>
</evidence>
<dbReference type="InterPro" id="IPR004305">
    <property type="entry name" value="Thiaminase-2/PQQC"/>
</dbReference>
<dbReference type="PANTHER" id="PTHR43198">
    <property type="entry name" value="BIFUNCTIONAL TH2 PROTEIN"/>
    <property type="match status" value="1"/>
</dbReference>
<sequence>MTTTVWSDLTWQQHLPIYHETQNAPFIQELISGTLDSARFTFYIEQDALYLQSFTKLLKTMAHHIEEPLFKSYFHNFVHENMEQEKALHDFYLQKPLTDITPTETCQAFINYNAELETLPIPLALAGMLPCFLVYQQLGLYIFEQHTRQGNPYLEWIDTYAGIEHSESVAKLREMCDQYAADADLPTVSAMHQWYEKGCLFDQRFWNNCYKMRS</sequence>
<dbReference type="InterPro" id="IPR050967">
    <property type="entry name" value="Thiamine_Salvage_TenA"/>
</dbReference>
<feature type="domain" description="Thiaminase-2/PQQC" evidence="1">
    <location>
        <begin position="11"/>
        <end position="211"/>
    </location>
</feature>
<dbReference type="EMBL" id="DXHP01000187">
    <property type="protein sequence ID" value="HIW07329.1"/>
    <property type="molecule type" value="Genomic_DNA"/>
</dbReference>
<name>A0A9D1Q755_9GAMM</name>
<dbReference type="PANTHER" id="PTHR43198:SF2">
    <property type="entry name" value="SI:CH1073-67J19.1-RELATED"/>
    <property type="match status" value="1"/>
</dbReference>
<evidence type="ECO:0000313" key="3">
    <source>
        <dbReference type="Proteomes" id="UP000823934"/>
    </source>
</evidence>
<protein>
    <submittedName>
        <fullName evidence="2">TenA family protein</fullName>
    </submittedName>
</protein>
<dbReference type="SUPFAM" id="SSF48613">
    <property type="entry name" value="Heme oxygenase-like"/>
    <property type="match status" value="1"/>
</dbReference>
<reference evidence="2" key="1">
    <citation type="journal article" date="2021" name="PeerJ">
        <title>Extensive microbial diversity within the chicken gut microbiome revealed by metagenomics and culture.</title>
        <authorList>
            <person name="Gilroy R."/>
            <person name="Ravi A."/>
            <person name="Getino M."/>
            <person name="Pursley I."/>
            <person name="Horton D.L."/>
            <person name="Alikhan N.F."/>
            <person name="Baker D."/>
            <person name="Gharbi K."/>
            <person name="Hall N."/>
            <person name="Watson M."/>
            <person name="Adriaenssens E.M."/>
            <person name="Foster-Nyarko E."/>
            <person name="Jarju S."/>
            <person name="Secka A."/>
            <person name="Antonio M."/>
            <person name="Oren A."/>
            <person name="Chaudhuri R.R."/>
            <person name="La Ragione R."/>
            <person name="Hildebrand F."/>
            <person name="Pallen M.J."/>
        </authorList>
    </citation>
    <scope>NUCLEOTIDE SEQUENCE</scope>
    <source>
        <strain evidence="2">CHK160-9182</strain>
    </source>
</reference>
<gene>
    <name evidence="2" type="ORF">H9889_08425</name>
</gene>
<dbReference type="GO" id="GO:0005829">
    <property type="term" value="C:cytosol"/>
    <property type="evidence" value="ECO:0007669"/>
    <property type="project" value="TreeGrafter"/>
</dbReference>
<reference evidence="2" key="2">
    <citation type="submission" date="2021-04" db="EMBL/GenBank/DDBJ databases">
        <authorList>
            <person name="Gilroy R."/>
        </authorList>
    </citation>
    <scope>NUCLEOTIDE SEQUENCE</scope>
    <source>
        <strain evidence="2">CHK160-9182</strain>
    </source>
</reference>
<comment type="caution">
    <text evidence="2">The sequence shown here is derived from an EMBL/GenBank/DDBJ whole genome shotgun (WGS) entry which is preliminary data.</text>
</comment>